<evidence type="ECO:0000259" key="1">
    <source>
        <dbReference type="PROSITE" id="PS51736"/>
    </source>
</evidence>
<comment type="caution">
    <text evidence="3">The sequence shown here is derived from an EMBL/GenBank/DDBJ whole genome shotgun (WGS) entry which is preliminary data.</text>
</comment>
<dbReference type="EMBL" id="QRHN01000010">
    <property type="protein sequence ID" value="RHF78715.1"/>
    <property type="molecule type" value="Genomic_DNA"/>
</dbReference>
<dbReference type="InterPro" id="IPR006119">
    <property type="entry name" value="Resolv_N"/>
</dbReference>
<proteinExistence type="predicted"/>
<gene>
    <name evidence="4" type="ORF">DW658_08890</name>
    <name evidence="3" type="ORF">DXD10_16210</name>
</gene>
<dbReference type="InterPro" id="IPR050639">
    <property type="entry name" value="SSR_resolvase"/>
</dbReference>
<dbReference type="PANTHER" id="PTHR30461">
    <property type="entry name" value="DNA-INVERTASE FROM LAMBDOID PROPHAGE"/>
    <property type="match status" value="1"/>
</dbReference>
<sequence>MNNKNIYDTGLYLRLSRDDADVDGSKKTESNSISSQRDILRAYVQSHEDLQIYDIYIDDGYSGANFERPEFQRMMADVRAGKVNCVLVKDLSRFGRDYIEAGRFIQKTFPALNVRFIAVTDGFDSLYADKTDSSLILPIKNFVNDSYCRDISMKVKAQQKVKRMEGKCISAFTVYGYKKNPEDKNSLVVDEYAADIVRKIFAWKIAGMSLGAIAEKLNATGILSPMEYKKSLGMKYYTGFEGSSTAKWAAASVKRILVNPVYIGTMVQGKQEKVNYKVKKRIDKPQEEWIYVKNTHKAIISEVEFLTVQDLLKYDGRASSNTDTANLFSGVLICADCKAPMIKRVNSYKGKKKVFYICQTKNKSMGCSRHSIEEETLKRIVFKEIKKYLELMASYSEVAEYLEQMNVNYEQVVEYDSQIATLQTEYNRYYGLKSSLFADLKEGLIDKKEFDEFHNLYERKCSELENAIAAQKKIIKDMFQNGVAAKSQLEKIKETLELQELDRELLVTTVRKIYVHEDKRLEIEFRFSNEMDKLAVMSQMCHEKTSMQEVI</sequence>
<evidence type="ECO:0000313" key="5">
    <source>
        <dbReference type="Proteomes" id="UP000261208"/>
    </source>
</evidence>
<dbReference type="EMBL" id="QSQQ01000033">
    <property type="protein sequence ID" value="RGK43262.1"/>
    <property type="molecule type" value="Genomic_DNA"/>
</dbReference>
<dbReference type="Pfam" id="PF13408">
    <property type="entry name" value="Zn_ribbon_recom"/>
    <property type="match status" value="1"/>
</dbReference>
<dbReference type="InterPro" id="IPR025827">
    <property type="entry name" value="Zn_ribbon_recom_dom"/>
</dbReference>
<dbReference type="PANTHER" id="PTHR30461:SF23">
    <property type="entry name" value="DNA RECOMBINASE-RELATED"/>
    <property type="match status" value="1"/>
</dbReference>
<protein>
    <submittedName>
        <fullName evidence="3">Recombinase</fullName>
    </submittedName>
</protein>
<dbReference type="Gene3D" id="3.90.1750.20">
    <property type="entry name" value="Putative Large Serine Recombinase, Chain B, Domain 2"/>
    <property type="match status" value="1"/>
</dbReference>
<evidence type="ECO:0000313" key="6">
    <source>
        <dbReference type="Proteomes" id="UP000285666"/>
    </source>
</evidence>
<evidence type="ECO:0000313" key="3">
    <source>
        <dbReference type="EMBL" id="RGK43262.1"/>
    </source>
</evidence>
<dbReference type="InterPro" id="IPR038109">
    <property type="entry name" value="DNA_bind_recomb_sf"/>
</dbReference>
<dbReference type="GO" id="GO:0000150">
    <property type="term" value="F:DNA strand exchange activity"/>
    <property type="evidence" value="ECO:0007669"/>
    <property type="project" value="InterPro"/>
</dbReference>
<dbReference type="Pfam" id="PF00239">
    <property type="entry name" value="Resolvase"/>
    <property type="match status" value="1"/>
</dbReference>
<dbReference type="Proteomes" id="UP000285666">
    <property type="component" value="Unassembled WGS sequence"/>
</dbReference>
<dbReference type="AlphaFoldDB" id="A0A3E4M1U1"/>
<organism evidence="3 5">
    <name type="scientific">Dorea formicigenerans</name>
    <dbReference type="NCBI Taxonomy" id="39486"/>
    <lineage>
        <taxon>Bacteria</taxon>
        <taxon>Bacillati</taxon>
        <taxon>Bacillota</taxon>
        <taxon>Clostridia</taxon>
        <taxon>Lachnospirales</taxon>
        <taxon>Lachnospiraceae</taxon>
        <taxon>Dorea</taxon>
    </lineage>
</organism>
<dbReference type="InterPro" id="IPR036162">
    <property type="entry name" value="Resolvase-like_N_sf"/>
</dbReference>
<evidence type="ECO:0000259" key="2">
    <source>
        <dbReference type="PROSITE" id="PS51737"/>
    </source>
</evidence>
<dbReference type="RefSeq" id="WP_117650644.1">
    <property type="nucleotide sequence ID" value="NZ_QRHN01000010.1"/>
</dbReference>
<feature type="domain" description="Resolvase/invertase-type recombinase catalytic" evidence="1">
    <location>
        <begin position="8"/>
        <end position="166"/>
    </location>
</feature>
<dbReference type="SUPFAM" id="SSF53041">
    <property type="entry name" value="Resolvase-like"/>
    <property type="match status" value="1"/>
</dbReference>
<reference evidence="5 6" key="1">
    <citation type="submission" date="2018-08" db="EMBL/GenBank/DDBJ databases">
        <title>A genome reference for cultivated species of the human gut microbiota.</title>
        <authorList>
            <person name="Zou Y."/>
            <person name="Xue W."/>
            <person name="Luo G."/>
        </authorList>
    </citation>
    <scope>NUCLEOTIDE SEQUENCE [LARGE SCALE GENOMIC DNA]</scope>
    <source>
        <strain evidence="4 6">AM23-7AC</strain>
        <strain evidence="3 5">TF11-11</strain>
    </source>
</reference>
<dbReference type="Proteomes" id="UP000261208">
    <property type="component" value="Unassembled WGS sequence"/>
</dbReference>
<dbReference type="Pfam" id="PF07508">
    <property type="entry name" value="Recombinase"/>
    <property type="match status" value="1"/>
</dbReference>
<dbReference type="PROSITE" id="PS51736">
    <property type="entry name" value="RECOMBINASES_3"/>
    <property type="match status" value="1"/>
</dbReference>
<accession>A0A3E4M1U1</accession>
<feature type="domain" description="Recombinase" evidence="2">
    <location>
        <begin position="174"/>
        <end position="318"/>
    </location>
</feature>
<dbReference type="GO" id="GO:0003677">
    <property type="term" value="F:DNA binding"/>
    <property type="evidence" value="ECO:0007669"/>
    <property type="project" value="InterPro"/>
</dbReference>
<dbReference type="SMART" id="SM00857">
    <property type="entry name" value="Resolvase"/>
    <property type="match status" value="1"/>
</dbReference>
<name>A0A3E4M1U1_9FIRM</name>
<dbReference type="InterPro" id="IPR011109">
    <property type="entry name" value="DNA_bind_recombinase_dom"/>
</dbReference>
<dbReference type="PROSITE" id="PS51737">
    <property type="entry name" value="RECOMBINASE_DNA_BIND"/>
    <property type="match status" value="1"/>
</dbReference>
<evidence type="ECO:0000313" key="4">
    <source>
        <dbReference type="EMBL" id="RHF78715.1"/>
    </source>
</evidence>
<dbReference type="Gene3D" id="3.40.50.1390">
    <property type="entry name" value="Resolvase, N-terminal catalytic domain"/>
    <property type="match status" value="1"/>
</dbReference>